<organism evidence="1 2">
    <name type="scientific">Nonomuraea deserti</name>
    <dbReference type="NCBI Taxonomy" id="1848322"/>
    <lineage>
        <taxon>Bacteria</taxon>
        <taxon>Bacillati</taxon>
        <taxon>Actinomycetota</taxon>
        <taxon>Actinomycetes</taxon>
        <taxon>Streptosporangiales</taxon>
        <taxon>Streptosporangiaceae</taxon>
        <taxon>Nonomuraea</taxon>
    </lineage>
</organism>
<gene>
    <name evidence="1" type="ORF">E1292_25115</name>
</gene>
<evidence type="ECO:0000313" key="2">
    <source>
        <dbReference type="Proteomes" id="UP000295258"/>
    </source>
</evidence>
<dbReference type="EMBL" id="SMKO01000073">
    <property type="protein sequence ID" value="TDD01712.1"/>
    <property type="molecule type" value="Genomic_DNA"/>
</dbReference>
<feature type="non-terminal residue" evidence="1">
    <location>
        <position position="1"/>
    </location>
</feature>
<proteinExistence type="predicted"/>
<dbReference type="Gene3D" id="1.10.357.10">
    <property type="entry name" value="Tetracycline Repressor, domain 2"/>
    <property type="match status" value="1"/>
</dbReference>
<keyword evidence="2" id="KW-1185">Reference proteome</keyword>
<sequence length="50" mass="5678">GGPTYRERVFAELDAEEFPRLSTVARRWEDLTARDTYAKGVRALVKGLLP</sequence>
<dbReference type="AlphaFoldDB" id="A0A4R4V9J6"/>
<reference evidence="1 2" key="1">
    <citation type="submission" date="2019-03" db="EMBL/GenBank/DDBJ databases">
        <title>Draft genome sequences of novel Actinobacteria.</title>
        <authorList>
            <person name="Sahin N."/>
            <person name="Ay H."/>
            <person name="Saygin H."/>
        </authorList>
    </citation>
    <scope>NUCLEOTIDE SEQUENCE [LARGE SCALE GENOMIC DNA]</scope>
    <source>
        <strain evidence="1 2">KC310</strain>
    </source>
</reference>
<name>A0A4R4V9J6_9ACTN</name>
<evidence type="ECO:0000313" key="1">
    <source>
        <dbReference type="EMBL" id="TDD01712.1"/>
    </source>
</evidence>
<dbReference type="Proteomes" id="UP000295258">
    <property type="component" value="Unassembled WGS sequence"/>
</dbReference>
<accession>A0A4R4V9J6</accession>
<protein>
    <submittedName>
        <fullName evidence="1">TetR/AcrR family transcriptional regulator</fullName>
    </submittedName>
</protein>
<comment type="caution">
    <text evidence="1">The sequence shown here is derived from an EMBL/GenBank/DDBJ whole genome shotgun (WGS) entry which is preliminary data.</text>
</comment>